<dbReference type="EMBL" id="CAJJDN010000068">
    <property type="protein sequence ID" value="CAD8097198.1"/>
    <property type="molecule type" value="Genomic_DNA"/>
</dbReference>
<reference evidence="2" key="1">
    <citation type="submission" date="2021-01" db="EMBL/GenBank/DDBJ databases">
        <authorList>
            <consortium name="Genoscope - CEA"/>
            <person name="William W."/>
        </authorList>
    </citation>
    <scope>NUCLEOTIDE SEQUENCE</scope>
</reference>
<protein>
    <submittedName>
        <fullName evidence="2">Uncharacterized protein</fullName>
    </submittedName>
</protein>
<proteinExistence type="predicted"/>
<sequence>MSNKKGIYNFQLKVDNAQELLNSVLFWKYLNETETKIIKNNNLQDDIAHFQIEVKNQKIIEYWYQNSQNIQEKVHRKLSQQTNLVDKFDCLNLVVNCKTQKEHIQLNQILYYQYGSKQRIINFNEQQLIHLDSKSEQIKFILEIQDSDFQIKEVTFQIDLHQLKHPKNSLYYLEILETDLEQLNYSYQNFKSKNGQFEFKNLTQKKNKLEDIIFLKYSQFQQDWNQREELCQTFQTVTQNLESILKPMKTYPDQFTQLNNFFKEKQFTEYDKQSEICDSFQKEDQKKISQTFQYEIKHRTFERENSLRIQNQDEEAKQNRKIKDQMIIKANKLMQEYQTKQKESSVDKCDNVQSSILQPKIIEKNQSQQDLQKQNQEMIDFEIHQDKIIKDYQSNIESLQVVIHNLKIQNVKLKEENQEMKKNLQSFQNFRRSRFIDPTRNVNSICNNNFVLNPVIEAAKQIIQPDLEQCQKFKQSIEKMTFNQMISKNQDLYSQRTATQWRRNS</sequence>
<name>A0A8S1NWU3_9CILI</name>
<evidence type="ECO:0000313" key="3">
    <source>
        <dbReference type="Proteomes" id="UP000692954"/>
    </source>
</evidence>
<gene>
    <name evidence="2" type="ORF">PSON_ATCC_30995.1.T0680021</name>
</gene>
<organism evidence="2 3">
    <name type="scientific">Paramecium sonneborni</name>
    <dbReference type="NCBI Taxonomy" id="65129"/>
    <lineage>
        <taxon>Eukaryota</taxon>
        <taxon>Sar</taxon>
        <taxon>Alveolata</taxon>
        <taxon>Ciliophora</taxon>
        <taxon>Intramacronucleata</taxon>
        <taxon>Oligohymenophorea</taxon>
        <taxon>Peniculida</taxon>
        <taxon>Parameciidae</taxon>
        <taxon>Paramecium</taxon>
    </lineage>
</organism>
<evidence type="ECO:0000313" key="2">
    <source>
        <dbReference type="EMBL" id="CAD8097198.1"/>
    </source>
</evidence>
<dbReference type="Proteomes" id="UP000692954">
    <property type="component" value="Unassembled WGS sequence"/>
</dbReference>
<accession>A0A8S1NWU3</accession>
<feature type="coiled-coil region" evidence="1">
    <location>
        <begin position="389"/>
        <end position="430"/>
    </location>
</feature>
<keyword evidence="3" id="KW-1185">Reference proteome</keyword>
<dbReference type="AlphaFoldDB" id="A0A8S1NWU3"/>
<evidence type="ECO:0000256" key="1">
    <source>
        <dbReference type="SAM" id="Coils"/>
    </source>
</evidence>
<comment type="caution">
    <text evidence="2">The sequence shown here is derived from an EMBL/GenBank/DDBJ whole genome shotgun (WGS) entry which is preliminary data.</text>
</comment>
<keyword evidence="1" id="KW-0175">Coiled coil</keyword>